<sequence>MNHWAFVTAAYVVGLGGTGAIVLQSWLAMRRAERAADELRRR</sequence>
<dbReference type="AlphaFoldDB" id="A0A4U1L487"/>
<evidence type="ECO:0000313" key="3">
    <source>
        <dbReference type="Proteomes" id="UP000309138"/>
    </source>
</evidence>
<keyword evidence="3" id="KW-1185">Reference proteome</keyword>
<keyword evidence="1" id="KW-0472">Membrane</keyword>
<accession>A0A4U1L487</accession>
<protein>
    <submittedName>
        <fullName evidence="2">Heme exporter protein CcmD</fullName>
    </submittedName>
</protein>
<organism evidence="2 3">
    <name type="scientific">Sphingomonas baiyangensis</name>
    <dbReference type="NCBI Taxonomy" id="2572576"/>
    <lineage>
        <taxon>Bacteria</taxon>
        <taxon>Pseudomonadati</taxon>
        <taxon>Pseudomonadota</taxon>
        <taxon>Alphaproteobacteria</taxon>
        <taxon>Sphingomonadales</taxon>
        <taxon>Sphingomonadaceae</taxon>
        <taxon>Sphingomonas</taxon>
    </lineage>
</organism>
<keyword evidence="1" id="KW-0812">Transmembrane</keyword>
<proteinExistence type="predicted"/>
<dbReference type="RefSeq" id="WP_136942913.1">
    <property type="nucleotide sequence ID" value="NZ_SWKR01000002.1"/>
</dbReference>
<feature type="transmembrane region" description="Helical" evidence="1">
    <location>
        <begin position="6"/>
        <end position="27"/>
    </location>
</feature>
<evidence type="ECO:0000256" key="1">
    <source>
        <dbReference type="SAM" id="Phobius"/>
    </source>
</evidence>
<gene>
    <name evidence="2" type="primary">ccmD</name>
    <name evidence="2" type="ORF">FBR43_09500</name>
</gene>
<dbReference type="Proteomes" id="UP000309138">
    <property type="component" value="Unassembled WGS sequence"/>
</dbReference>
<name>A0A4U1L487_9SPHN</name>
<dbReference type="EMBL" id="SWKR01000002">
    <property type="protein sequence ID" value="TKD50966.1"/>
    <property type="molecule type" value="Genomic_DNA"/>
</dbReference>
<reference evidence="2 3" key="1">
    <citation type="submission" date="2019-04" db="EMBL/GenBank/DDBJ databases">
        <authorList>
            <person name="Yang Y."/>
            <person name="Wei D."/>
        </authorList>
    </citation>
    <scope>NUCLEOTIDE SEQUENCE [LARGE SCALE GENOMIC DNA]</scope>
    <source>
        <strain evidence="2 3">L-1-4w-11</strain>
    </source>
</reference>
<evidence type="ECO:0000313" key="2">
    <source>
        <dbReference type="EMBL" id="TKD50966.1"/>
    </source>
</evidence>
<comment type="caution">
    <text evidence="2">The sequence shown here is derived from an EMBL/GenBank/DDBJ whole genome shotgun (WGS) entry which is preliminary data.</text>
</comment>
<keyword evidence="1" id="KW-1133">Transmembrane helix</keyword>